<keyword evidence="11" id="KW-0407">Ion channel</keyword>
<dbReference type="Pfam" id="PF00520">
    <property type="entry name" value="Ion_trans"/>
    <property type="match status" value="1"/>
</dbReference>
<dbReference type="FunFam" id="1.10.287.70:FF:000007">
    <property type="entry name" value="Voltage-dependent L-type calcium channel subunit alpha"/>
    <property type="match status" value="1"/>
</dbReference>
<evidence type="ECO:0000256" key="8">
    <source>
        <dbReference type="ARBA" id="ARBA00022989"/>
    </source>
</evidence>
<dbReference type="Proteomes" id="UP000663881">
    <property type="component" value="Unassembled WGS sequence"/>
</dbReference>
<dbReference type="Gene3D" id="1.10.287.70">
    <property type="match status" value="1"/>
</dbReference>
<organism evidence="13 14">
    <name type="scientific">Adineta steineri</name>
    <dbReference type="NCBI Taxonomy" id="433720"/>
    <lineage>
        <taxon>Eukaryota</taxon>
        <taxon>Metazoa</taxon>
        <taxon>Spiralia</taxon>
        <taxon>Gnathifera</taxon>
        <taxon>Rotifera</taxon>
        <taxon>Eurotatoria</taxon>
        <taxon>Bdelloidea</taxon>
        <taxon>Adinetida</taxon>
        <taxon>Adinetidae</taxon>
        <taxon>Adineta</taxon>
    </lineage>
</organism>
<comment type="subcellular location">
    <subcellularLocation>
        <location evidence="1">Membrane</location>
        <topology evidence="1">Multi-pass membrane protein</topology>
    </subcellularLocation>
</comment>
<dbReference type="GO" id="GO:0098703">
    <property type="term" value="P:calcium ion import across plasma membrane"/>
    <property type="evidence" value="ECO:0007669"/>
    <property type="project" value="TreeGrafter"/>
</dbReference>
<proteinExistence type="predicted"/>
<evidence type="ECO:0000256" key="2">
    <source>
        <dbReference type="ARBA" id="ARBA00022448"/>
    </source>
</evidence>
<dbReference type="PANTHER" id="PTHR45628">
    <property type="entry name" value="VOLTAGE-DEPENDENT CALCIUM CHANNEL TYPE A SUBUNIT ALPHA-1"/>
    <property type="match status" value="1"/>
</dbReference>
<evidence type="ECO:0000313" key="13">
    <source>
        <dbReference type="EMBL" id="CAF4402327.1"/>
    </source>
</evidence>
<keyword evidence="3" id="KW-0109">Calcium transport</keyword>
<evidence type="ECO:0000256" key="5">
    <source>
        <dbReference type="ARBA" id="ARBA00022692"/>
    </source>
</evidence>
<evidence type="ECO:0000256" key="3">
    <source>
        <dbReference type="ARBA" id="ARBA00022568"/>
    </source>
</evidence>
<feature type="domain" description="Ion transport" evidence="12">
    <location>
        <begin position="28"/>
        <end position="86"/>
    </location>
</feature>
<keyword evidence="10" id="KW-0472">Membrane</keyword>
<reference evidence="13" key="1">
    <citation type="submission" date="2021-02" db="EMBL/GenBank/DDBJ databases">
        <authorList>
            <person name="Nowell W R."/>
        </authorList>
    </citation>
    <scope>NUCLEOTIDE SEQUENCE</scope>
</reference>
<sequence>IQSRTDEDRPCGEKGRKCPENQECRDIGWAGPWHGFINFDNFGLAMLTVFQCITMEGWTSILYRMNDAIGRDWAWIYFVSLIIRGACFC</sequence>
<keyword evidence="8" id="KW-1133">Transmembrane helix</keyword>
<keyword evidence="7" id="KW-0851">Voltage-gated channel</keyword>
<gene>
    <name evidence="13" type="ORF">OKA104_LOCUS51467</name>
</gene>
<evidence type="ECO:0000313" key="14">
    <source>
        <dbReference type="Proteomes" id="UP000663881"/>
    </source>
</evidence>
<accession>A0A820PEQ3</accession>
<dbReference type="GO" id="GO:0005891">
    <property type="term" value="C:voltage-gated calcium channel complex"/>
    <property type="evidence" value="ECO:0007669"/>
    <property type="project" value="TreeGrafter"/>
</dbReference>
<dbReference type="AlphaFoldDB" id="A0A820PEQ3"/>
<evidence type="ECO:0000256" key="10">
    <source>
        <dbReference type="ARBA" id="ARBA00023136"/>
    </source>
</evidence>
<name>A0A820PEQ3_9BILA</name>
<dbReference type="PANTHER" id="PTHR45628:SF1">
    <property type="entry name" value="VOLTAGE-DEPENDENT CALCIUM CHANNEL TYPE D SUBUNIT ALPHA-1"/>
    <property type="match status" value="1"/>
</dbReference>
<evidence type="ECO:0000259" key="12">
    <source>
        <dbReference type="Pfam" id="PF00520"/>
    </source>
</evidence>
<keyword evidence="6" id="KW-0106">Calcium</keyword>
<evidence type="ECO:0000256" key="11">
    <source>
        <dbReference type="ARBA" id="ARBA00023303"/>
    </source>
</evidence>
<dbReference type="GO" id="GO:0008331">
    <property type="term" value="F:high voltage-gated calcium channel activity"/>
    <property type="evidence" value="ECO:0007669"/>
    <property type="project" value="TreeGrafter"/>
</dbReference>
<comment type="caution">
    <text evidence="13">The sequence shown here is derived from an EMBL/GenBank/DDBJ whole genome shotgun (WGS) entry which is preliminary data.</text>
</comment>
<dbReference type="InterPro" id="IPR050599">
    <property type="entry name" value="VDCC_alpha-1_subunit"/>
</dbReference>
<dbReference type="InterPro" id="IPR005821">
    <property type="entry name" value="Ion_trans_dom"/>
</dbReference>
<keyword evidence="4" id="KW-0107">Calcium channel</keyword>
<keyword evidence="5" id="KW-0812">Transmembrane</keyword>
<keyword evidence="2" id="KW-0813">Transport</keyword>
<feature type="non-terminal residue" evidence="13">
    <location>
        <position position="1"/>
    </location>
</feature>
<evidence type="ECO:0000256" key="7">
    <source>
        <dbReference type="ARBA" id="ARBA00022882"/>
    </source>
</evidence>
<protein>
    <recommendedName>
        <fullName evidence="12">Ion transport domain-containing protein</fullName>
    </recommendedName>
</protein>
<keyword evidence="9" id="KW-0406">Ion transport</keyword>
<evidence type="ECO:0000256" key="9">
    <source>
        <dbReference type="ARBA" id="ARBA00023065"/>
    </source>
</evidence>
<evidence type="ECO:0000256" key="1">
    <source>
        <dbReference type="ARBA" id="ARBA00004141"/>
    </source>
</evidence>
<dbReference type="EMBL" id="CAJOAY010027934">
    <property type="protein sequence ID" value="CAF4402327.1"/>
    <property type="molecule type" value="Genomic_DNA"/>
</dbReference>
<evidence type="ECO:0000256" key="6">
    <source>
        <dbReference type="ARBA" id="ARBA00022837"/>
    </source>
</evidence>
<evidence type="ECO:0000256" key="4">
    <source>
        <dbReference type="ARBA" id="ARBA00022673"/>
    </source>
</evidence>